<reference evidence="4 5" key="1">
    <citation type="submission" date="2010-12" db="EMBL/GenBank/DDBJ databases">
        <title>Complete sequence of Bacillus cellulosilyticus DSM 2522.</title>
        <authorList>
            <consortium name="US DOE Joint Genome Institute"/>
            <person name="Lucas S."/>
            <person name="Copeland A."/>
            <person name="Lapidus A."/>
            <person name="Cheng J.-F."/>
            <person name="Bruce D."/>
            <person name="Goodwin L."/>
            <person name="Pitluck S."/>
            <person name="Chertkov O."/>
            <person name="Detter J.C."/>
            <person name="Han C."/>
            <person name="Tapia R."/>
            <person name="Land M."/>
            <person name="Hauser L."/>
            <person name="Jeffries C."/>
            <person name="Kyrpides N."/>
            <person name="Ivanova N."/>
            <person name="Mikhailova N."/>
            <person name="Brumm P."/>
            <person name="Mead D."/>
            <person name="Woyke T."/>
        </authorList>
    </citation>
    <scope>NUCLEOTIDE SEQUENCE [LARGE SCALE GENOMIC DNA]</scope>
    <source>
        <strain evidence="5">ATCC 21833 / DSM 2522 / FERM P-1141 / JCM 9156 / N-4</strain>
    </source>
</reference>
<evidence type="ECO:0000256" key="1">
    <source>
        <dbReference type="ARBA" id="ARBA00022741"/>
    </source>
</evidence>
<dbReference type="AlphaFoldDB" id="E6TUR1"/>
<dbReference type="EC" id="2.7.11.1" evidence="4"/>
<evidence type="ECO:0000256" key="2">
    <source>
        <dbReference type="ARBA" id="ARBA00022840"/>
    </source>
</evidence>
<dbReference type="EMBL" id="CP002394">
    <property type="protein sequence ID" value="ADU32063.1"/>
    <property type="molecule type" value="Genomic_DNA"/>
</dbReference>
<dbReference type="SUPFAM" id="SSF52540">
    <property type="entry name" value="P-loop containing nucleoside triphosphate hydrolases"/>
    <property type="match status" value="1"/>
</dbReference>
<keyword evidence="1" id="KW-0547">Nucleotide-binding</keyword>
<protein>
    <submittedName>
        <fullName evidence="4">Putative circadian clock protein, KaiC</fullName>
        <ecNumber evidence="4">2.7.11.1</ecNumber>
    </submittedName>
</protein>
<dbReference type="InterPro" id="IPR014774">
    <property type="entry name" value="KaiC-like_dom"/>
</dbReference>
<feature type="domain" description="KaiC" evidence="3">
    <location>
        <begin position="3"/>
        <end position="235"/>
    </location>
</feature>
<dbReference type="KEGG" id="bco:Bcell_3824"/>
<proteinExistence type="predicted"/>
<keyword evidence="5" id="KW-1185">Reference proteome</keyword>
<evidence type="ECO:0000259" key="3">
    <source>
        <dbReference type="PROSITE" id="PS51146"/>
    </source>
</evidence>
<dbReference type="STRING" id="649639.Bcell_3824"/>
<keyword evidence="2" id="KW-0067">ATP-binding</keyword>
<dbReference type="InterPro" id="IPR027417">
    <property type="entry name" value="P-loop_NTPase"/>
</dbReference>
<dbReference type="Gene3D" id="3.40.50.300">
    <property type="entry name" value="P-loop containing nucleotide triphosphate hydrolases"/>
    <property type="match status" value="2"/>
</dbReference>
<dbReference type="PANTHER" id="PTHR43637">
    <property type="entry name" value="UPF0273 PROTEIN TM_0370"/>
    <property type="match status" value="1"/>
</dbReference>
<dbReference type="eggNOG" id="COG0467">
    <property type="taxonomic scope" value="Bacteria"/>
</dbReference>
<sequence>MKQLVTTGINGLDSLLNGGIPKGNGIIVEGAPGTGKTTMGIQFLYHGALNGENGLYLSFQEFPDQIYSDMSNFGFNIKELEKQKLLKIVLLSPEVLLEEMFIPSGLFEELVEEYGCKRIVIDSLSIFKHLEEDVHKLRKLIYSFKNILGKYRLTSLIISERYTNNQELPFEHFIFDGLIQLNYREKFDEYKERTLEILKMRGTKIEEGEHTYRLTDEGVYILPSYRTLHIQRSISQHISTGNKVIDENLDGGLQQGLIYLIETDSTSMYKYIVSSFVSQLMKKSQNFTYLLPSMITIPEIKALLEQFGINLEKYLFEHKSVFIEQFERTPPTFLNGYVHSVSHLNNTDYRSFVLNDLGKLVRENSKTDWFTIYNINSVIDKRGKSFVLDLYPELVALQKELNMSAFVVANIDKLDNDVIALLQHKANAIIKTWRNNKYQYLQVMKSQSGIFSQPYIVESVDAPPFFRLI</sequence>
<keyword evidence="4" id="KW-0808">Transferase</keyword>
<dbReference type="PROSITE" id="PS51146">
    <property type="entry name" value="KAIC"/>
    <property type="match status" value="1"/>
</dbReference>
<dbReference type="InterPro" id="IPR010624">
    <property type="entry name" value="KaiC_dom"/>
</dbReference>
<dbReference type="GO" id="GO:0005524">
    <property type="term" value="F:ATP binding"/>
    <property type="evidence" value="ECO:0007669"/>
    <property type="project" value="UniProtKB-KW"/>
</dbReference>
<dbReference type="GO" id="GO:0004674">
    <property type="term" value="F:protein serine/threonine kinase activity"/>
    <property type="evidence" value="ECO:0007669"/>
    <property type="project" value="UniProtKB-EC"/>
</dbReference>
<name>E6TUR1_EVAC2</name>
<organism evidence="4 5">
    <name type="scientific">Evansella cellulosilytica (strain ATCC 21833 / DSM 2522 / FERM P-1141 / JCM 9156 / N-4)</name>
    <name type="common">Bacillus cellulosilyticus</name>
    <dbReference type="NCBI Taxonomy" id="649639"/>
    <lineage>
        <taxon>Bacteria</taxon>
        <taxon>Bacillati</taxon>
        <taxon>Bacillota</taxon>
        <taxon>Bacilli</taxon>
        <taxon>Bacillales</taxon>
        <taxon>Bacillaceae</taxon>
        <taxon>Evansella</taxon>
    </lineage>
</organism>
<dbReference type="Pfam" id="PF06745">
    <property type="entry name" value="ATPase"/>
    <property type="match status" value="1"/>
</dbReference>
<evidence type="ECO:0000313" key="4">
    <source>
        <dbReference type="EMBL" id="ADU32063.1"/>
    </source>
</evidence>
<gene>
    <name evidence="4" type="ordered locus">Bcell_3824</name>
</gene>
<dbReference type="Proteomes" id="UP000001401">
    <property type="component" value="Chromosome"/>
</dbReference>
<dbReference type="HOGENOM" id="CLU_573249_0_0_9"/>
<evidence type="ECO:0000313" key="5">
    <source>
        <dbReference type="Proteomes" id="UP000001401"/>
    </source>
</evidence>
<accession>E6TUR1</accession>